<dbReference type="RefSeq" id="WP_188779809.1">
    <property type="nucleotide sequence ID" value="NZ_BMKQ01000001.1"/>
</dbReference>
<gene>
    <name evidence="1" type="ORF">GCM10011519_22050</name>
</gene>
<comment type="caution">
    <text evidence="1">The sequence shown here is derived from an EMBL/GenBank/DDBJ whole genome shotgun (WGS) entry which is preliminary data.</text>
</comment>
<dbReference type="Pfam" id="PF04250">
    <property type="entry name" value="DUF429"/>
    <property type="match status" value="1"/>
</dbReference>
<accession>A0A917F3U2</accession>
<name>A0A917F3U2_9ACTN</name>
<dbReference type="InterPro" id="IPR007362">
    <property type="entry name" value="DUF429"/>
</dbReference>
<evidence type="ECO:0000313" key="2">
    <source>
        <dbReference type="Proteomes" id="UP000649179"/>
    </source>
</evidence>
<keyword evidence="2" id="KW-1185">Reference proteome</keyword>
<evidence type="ECO:0008006" key="3">
    <source>
        <dbReference type="Google" id="ProtNLM"/>
    </source>
</evidence>
<organism evidence="1 2">
    <name type="scientific">Marmoricola endophyticus</name>
    <dbReference type="NCBI Taxonomy" id="2040280"/>
    <lineage>
        <taxon>Bacteria</taxon>
        <taxon>Bacillati</taxon>
        <taxon>Actinomycetota</taxon>
        <taxon>Actinomycetes</taxon>
        <taxon>Propionibacteriales</taxon>
        <taxon>Nocardioidaceae</taxon>
        <taxon>Marmoricola</taxon>
    </lineage>
</organism>
<sequence length="222" mass="24113">MALVDEDGALVRSGVVRSDAELDAWLAGLAPAVIGIDAPIVVPNASGMREAERQVGRTWGRFGASAYPSHRGFAHFDPPRAEVLCARQGWAPDPGLTGSPAAPVALEVYPHPAIVALLDLDRVLAYKAKKGRSVADRQAAFRVLLDGLTRVAPLRLGEHPRWAEIRTAVADARRQVDLERVEDEVDGIVCAHLAWRWHHDRDWLTVYGDASAGYVVVPARTP</sequence>
<proteinExistence type="predicted"/>
<reference evidence="1" key="2">
    <citation type="submission" date="2020-09" db="EMBL/GenBank/DDBJ databases">
        <authorList>
            <person name="Sun Q."/>
            <person name="Zhou Y."/>
        </authorList>
    </citation>
    <scope>NUCLEOTIDE SEQUENCE</scope>
    <source>
        <strain evidence="1">CGMCC 1.16067</strain>
    </source>
</reference>
<dbReference type="InterPro" id="IPR008306">
    <property type="entry name" value="UCP018008"/>
</dbReference>
<evidence type="ECO:0000313" key="1">
    <source>
        <dbReference type="EMBL" id="GGF47597.1"/>
    </source>
</evidence>
<dbReference type="Proteomes" id="UP000649179">
    <property type="component" value="Unassembled WGS sequence"/>
</dbReference>
<reference evidence="1" key="1">
    <citation type="journal article" date="2014" name="Int. J. Syst. Evol. Microbiol.">
        <title>Complete genome sequence of Corynebacterium casei LMG S-19264T (=DSM 44701T), isolated from a smear-ripened cheese.</title>
        <authorList>
            <consortium name="US DOE Joint Genome Institute (JGI-PGF)"/>
            <person name="Walter F."/>
            <person name="Albersmeier A."/>
            <person name="Kalinowski J."/>
            <person name="Ruckert C."/>
        </authorList>
    </citation>
    <scope>NUCLEOTIDE SEQUENCE</scope>
    <source>
        <strain evidence="1">CGMCC 1.16067</strain>
    </source>
</reference>
<protein>
    <recommendedName>
        <fullName evidence="3">DUF429 domain-containing protein</fullName>
    </recommendedName>
</protein>
<dbReference type="PIRSF" id="PIRSF018008">
    <property type="entry name" value="UCP018008"/>
    <property type="match status" value="1"/>
</dbReference>
<dbReference type="EMBL" id="BMKQ01000001">
    <property type="protein sequence ID" value="GGF47597.1"/>
    <property type="molecule type" value="Genomic_DNA"/>
</dbReference>
<dbReference type="AlphaFoldDB" id="A0A917F3U2"/>